<sequence>MSISHLKVGQDDGEAVIVDSYPLSSLSTSADHDPTRPPSGLALTSRWRARLARLRAAIANPAPEDEGLYDSVLASHSQSQSHPSSASGGLNGGGGVGGGGAGRWGAGDADDAAFLAALTHNGVGASLPGQRELDAEEAVGLGFGAAGGGNYPYPSTVPAGGADGAGGEEVRWRGKVYQSSTDSVDEVVVDGSLPLRSAPPGTGAPSPEQALRTGIGAAQQLDVEETLFYPPPPRSPVPRKPPDALTAVLWWVGSLGGLVGWVARTVWPAVLRFFDLSFWSREQEESYRRDWWYTSKQLAFTASLFYVLNTILAISLIPRPLNLYNKITYFGIAPVVTIPVCAMVLFNAPKFRWAQRLQRVYQPVLLVATWCWSWFSIWDMWACGYYETPDHPACGNKDFLSTFYFATALPVLALFALGQHRFWAAFGAVSYFVLMCILILPDRSSWVRTLAPGLRGGSGRQWTAADGPLADVVNFIVFQAFLIYVHYMRETAERRIFILREQLKAQFKVTEKAQDLERRASDSKKRFVSYIFHEVRVPLNTALLAVQNLAPDILSWRGKDDIEFGALEGSLNMMSKVLNDVLDFNRMDSGRFESISSPFCFHNVIRTMLIPLELAAQARGLTVTTLLDKRIDDEANRAASEETGLSLPLPGDCEGWVLGDEMRLRQLVTNLTSNACKFTASGGKVCVRTSLVKRWEGPRKSEDDSAGGKRSSADTEMSGDGADSGASAASPWKWKGRPAGQDSIVVRIEVEDTGVGIRPRDIMANQLFSQTVADGNASPYVQTEIGRYQGGKGTGLGLALVRHIVKLSGGRLGVRSKHGRGSTFWVEIALGVGKEAVVPLMERQELEDAGMMSPSMLFNDSDNRNGSSAVFTVPSNVSGMRIPLPQTGVIDARAVEGATPSTTGSKSGLLDTPLSDDSAMKTILEHDGMVELTSRRVVSSPSTIRSGEPSPNMSEAFSGQSFAPLLPQVSRSDGEAVPNTSPRKPNFPASLPTPHDSPSEPPLGNPTRSPPQPSPPAEDPLPVLVVDDDHLTRRLMARMLTRLGCVADVAEDGAIALNMLLGPNAAARTLRADPFYAGHAIPTPPAEEPNEEIVDEHKYGVVFLDNQMPFYSGVQVVYKLRELGKHTFVVGVTGNALAEDQQEYLDAGVDRVLTKPVLEKDLRAMVTLARSIRKKKAAIAASQTPPSQSSTTLKSSPTIRA</sequence>
<dbReference type="InterPro" id="IPR004358">
    <property type="entry name" value="Sig_transdc_His_kin-like_C"/>
</dbReference>
<feature type="transmembrane region" description="Helical" evidence="8">
    <location>
        <begin position="329"/>
        <end position="348"/>
    </location>
</feature>
<dbReference type="PROSITE" id="PS50109">
    <property type="entry name" value="HIS_KIN"/>
    <property type="match status" value="1"/>
</dbReference>
<dbReference type="SMART" id="SM00388">
    <property type="entry name" value="HisKA"/>
    <property type="match status" value="1"/>
</dbReference>
<feature type="compositionally biased region" description="Basic and acidic residues" evidence="7">
    <location>
        <begin position="696"/>
        <end position="713"/>
    </location>
</feature>
<dbReference type="EC" id="2.7.13.3" evidence="2"/>
<name>A0A165H179_9BASI</name>
<dbReference type="Pfam" id="PF00512">
    <property type="entry name" value="HisKA"/>
    <property type="match status" value="1"/>
</dbReference>
<evidence type="ECO:0000256" key="2">
    <source>
        <dbReference type="ARBA" id="ARBA00012438"/>
    </source>
</evidence>
<dbReference type="Pfam" id="PF02518">
    <property type="entry name" value="HATPase_c"/>
    <property type="match status" value="1"/>
</dbReference>
<feature type="compositionally biased region" description="Pro residues" evidence="7">
    <location>
        <begin position="999"/>
        <end position="1019"/>
    </location>
</feature>
<evidence type="ECO:0000313" key="12">
    <source>
        <dbReference type="Proteomes" id="UP000076842"/>
    </source>
</evidence>
<dbReference type="STRING" id="1353952.A0A165H179"/>
<feature type="compositionally biased region" description="Low complexity" evidence="7">
    <location>
        <begin position="1178"/>
        <end position="1201"/>
    </location>
</feature>
<dbReference type="InterPro" id="IPR003594">
    <property type="entry name" value="HATPase_dom"/>
</dbReference>
<dbReference type="PROSITE" id="PS50110">
    <property type="entry name" value="RESPONSE_REGULATORY"/>
    <property type="match status" value="1"/>
</dbReference>
<evidence type="ECO:0000313" key="11">
    <source>
        <dbReference type="EMBL" id="KZT58742.1"/>
    </source>
</evidence>
<evidence type="ECO:0000256" key="1">
    <source>
        <dbReference type="ARBA" id="ARBA00000085"/>
    </source>
</evidence>
<feature type="region of interest" description="Disordered" evidence="7">
    <location>
        <begin position="1177"/>
        <end position="1201"/>
    </location>
</feature>
<organism evidence="11 12">
    <name type="scientific">Calocera cornea HHB12733</name>
    <dbReference type="NCBI Taxonomy" id="1353952"/>
    <lineage>
        <taxon>Eukaryota</taxon>
        <taxon>Fungi</taxon>
        <taxon>Dikarya</taxon>
        <taxon>Basidiomycota</taxon>
        <taxon>Agaricomycotina</taxon>
        <taxon>Dacrymycetes</taxon>
        <taxon>Dacrymycetales</taxon>
        <taxon>Dacrymycetaceae</taxon>
        <taxon>Calocera</taxon>
    </lineage>
</organism>
<comment type="catalytic activity">
    <reaction evidence="1">
        <text>ATP + protein L-histidine = ADP + protein N-phospho-L-histidine.</text>
        <dbReference type="EC" id="2.7.13.3"/>
    </reaction>
</comment>
<accession>A0A165H179</accession>
<keyword evidence="8" id="KW-1133">Transmembrane helix</keyword>
<dbReference type="GO" id="GO:0005886">
    <property type="term" value="C:plasma membrane"/>
    <property type="evidence" value="ECO:0007669"/>
    <property type="project" value="TreeGrafter"/>
</dbReference>
<protein>
    <recommendedName>
        <fullName evidence="2">histidine kinase</fullName>
        <ecNumber evidence="2">2.7.13.3</ecNumber>
    </recommendedName>
</protein>
<dbReference type="InterPro" id="IPR003661">
    <property type="entry name" value="HisK_dim/P_dom"/>
</dbReference>
<feature type="domain" description="Histidine kinase" evidence="9">
    <location>
        <begin position="530"/>
        <end position="832"/>
    </location>
</feature>
<evidence type="ECO:0000256" key="3">
    <source>
        <dbReference type="ARBA" id="ARBA00022553"/>
    </source>
</evidence>
<dbReference type="SMART" id="SM00448">
    <property type="entry name" value="REC"/>
    <property type="match status" value="1"/>
</dbReference>
<keyword evidence="5" id="KW-0418">Kinase</keyword>
<evidence type="ECO:0000259" key="10">
    <source>
        <dbReference type="PROSITE" id="PS50110"/>
    </source>
</evidence>
<evidence type="ECO:0000256" key="6">
    <source>
        <dbReference type="PROSITE-ProRule" id="PRU00169"/>
    </source>
</evidence>
<feature type="region of interest" description="Disordered" evidence="7">
    <location>
        <begin position="24"/>
        <end position="43"/>
    </location>
</feature>
<evidence type="ECO:0000256" key="7">
    <source>
        <dbReference type="SAM" id="MobiDB-lite"/>
    </source>
</evidence>
<gene>
    <name evidence="11" type="ORF">CALCODRAFT_507897</name>
</gene>
<feature type="modified residue" description="4-aspartylphosphate" evidence="6">
    <location>
        <position position="1105"/>
    </location>
</feature>
<dbReference type="PANTHER" id="PTHR43047:SF66">
    <property type="entry name" value="HISKA"/>
    <property type="match status" value="1"/>
</dbReference>
<keyword evidence="8" id="KW-0472">Membrane</keyword>
<dbReference type="SUPFAM" id="SSF47384">
    <property type="entry name" value="Homodimeric domain of signal transducing histidine kinase"/>
    <property type="match status" value="1"/>
</dbReference>
<feature type="compositionally biased region" description="Low complexity" evidence="7">
    <location>
        <begin position="718"/>
        <end position="730"/>
    </location>
</feature>
<dbReference type="CDD" id="cd00082">
    <property type="entry name" value="HisKA"/>
    <property type="match status" value="1"/>
</dbReference>
<dbReference type="SMART" id="SM00387">
    <property type="entry name" value="HATPase_c"/>
    <property type="match status" value="1"/>
</dbReference>
<keyword evidence="4" id="KW-0808">Transferase</keyword>
<dbReference type="PRINTS" id="PR00344">
    <property type="entry name" value="BCTRLSENSOR"/>
</dbReference>
<dbReference type="InterPro" id="IPR036890">
    <property type="entry name" value="HATPase_C_sf"/>
</dbReference>
<dbReference type="InterPro" id="IPR001789">
    <property type="entry name" value="Sig_transdc_resp-reg_receiver"/>
</dbReference>
<dbReference type="EMBL" id="KV423947">
    <property type="protein sequence ID" value="KZT58742.1"/>
    <property type="molecule type" value="Genomic_DNA"/>
</dbReference>
<dbReference type="InterPro" id="IPR036097">
    <property type="entry name" value="HisK_dim/P_sf"/>
</dbReference>
<reference evidence="11 12" key="1">
    <citation type="journal article" date="2016" name="Mol. Biol. Evol.">
        <title>Comparative Genomics of Early-Diverging Mushroom-Forming Fungi Provides Insights into the Origins of Lignocellulose Decay Capabilities.</title>
        <authorList>
            <person name="Nagy L.G."/>
            <person name="Riley R."/>
            <person name="Tritt A."/>
            <person name="Adam C."/>
            <person name="Daum C."/>
            <person name="Floudas D."/>
            <person name="Sun H."/>
            <person name="Yadav J.S."/>
            <person name="Pangilinan J."/>
            <person name="Larsson K.H."/>
            <person name="Matsuura K."/>
            <person name="Barry K."/>
            <person name="Labutti K."/>
            <person name="Kuo R."/>
            <person name="Ohm R.A."/>
            <person name="Bhattacharya S.S."/>
            <person name="Shirouzu T."/>
            <person name="Yoshinaga Y."/>
            <person name="Martin F.M."/>
            <person name="Grigoriev I.V."/>
            <person name="Hibbett D.S."/>
        </authorList>
    </citation>
    <scope>NUCLEOTIDE SEQUENCE [LARGE SCALE GENOMIC DNA]</scope>
    <source>
        <strain evidence="11 12">HHB12733</strain>
    </source>
</reference>
<feature type="transmembrane region" description="Helical" evidence="8">
    <location>
        <begin position="298"/>
        <end position="317"/>
    </location>
</feature>
<feature type="transmembrane region" description="Helical" evidence="8">
    <location>
        <begin position="248"/>
        <end position="271"/>
    </location>
</feature>
<dbReference type="Proteomes" id="UP000076842">
    <property type="component" value="Unassembled WGS sequence"/>
</dbReference>
<dbReference type="Pfam" id="PF00072">
    <property type="entry name" value="Response_reg"/>
    <property type="match status" value="1"/>
</dbReference>
<evidence type="ECO:0000256" key="8">
    <source>
        <dbReference type="SAM" id="Phobius"/>
    </source>
</evidence>
<evidence type="ECO:0000256" key="5">
    <source>
        <dbReference type="ARBA" id="ARBA00022777"/>
    </source>
</evidence>
<keyword evidence="12" id="KW-1185">Reference proteome</keyword>
<dbReference type="InterPro" id="IPR005467">
    <property type="entry name" value="His_kinase_dom"/>
</dbReference>
<dbReference type="AlphaFoldDB" id="A0A165H179"/>
<dbReference type="CDD" id="cd17546">
    <property type="entry name" value="REC_hyHK_CKI1_RcsC-like"/>
    <property type="match status" value="1"/>
</dbReference>
<evidence type="ECO:0000259" key="9">
    <source>
        <dbReference type="PROSITE" id="PS50109"/>
    </source>
</evidence>
<feature type="transmembrane region" description="Helical" evidence="8">
    <location>
        <begin position="422"/>
        <end position="440"/>
    </location>
</feature>
<keyword evidence="3 6" id="KW-0597">Phosphoprotein</keyword>
<proteinExistence type="predicted"/>
<dbReference type="OrthoDB" id="60033at2759"/>
<dbReference type="InterPro" id="IPR011006">
    <property type="entry name" value="CheY-like_superfamily"/>
</dbReference>
<feature type="domain" description="Response regulatory" evidence="10">
    <location>
        <begin position="1022"/>
        <end position="1170"/>
    </location>
</feature>
<feature type="region of interest" description="Disordered" evidence="7">
    <location>
        <begin position="69"/>
        <end position="94"/>
    </location>
</feature>
<feature type="region of interest" description="Disordered" evidence="7">
    <location>
        <begin position="696"/>
        <end position="737"/>
    </location>
</feature>
<dbReference type="SUPFAM" id="SSF55874">
    <property type="entry name" value="ATPase domain of HSP90 chaperone/DNA topoisomerase II/histidine kinase"/>
    <property type="match status" value="1"/>
</dbReference>
<feature type="region of interest" description="Disordered" evidence="7">
    <location>
        <begin position="932"/>
        <end position="958"/>
    </location>
</feature>
<feature type="compositionally biased region" description="Low complexity" evidence="7">
    <location>
        <begin position="74"/>
        <end position="88"/>
    </location>
</feature>
<evidence type="ECO:0000256" key="4">
    <source>
        <dbReference type="ARBA" id="ARBA00022679"/>
    </source>
</evidence>
<dbReference type="Gene3D" id="3.30.565.10">
    <property type="entry name" value="Histidine kinase-like ATPase, C-terminal domain"/>
    <property type="match status" value="1"/>
</dbReference>
<dbReference type="Gene3D" id="1.10.287.130">
    <property type="match status" value="1"/>
</dbReference>
<feature type="transmembrane region" description="Helical" evidence="8">
    <location>
        <begin position="360"/>
        <end position="378"/>
    </location>
</feature>
<dbReference type="Gene3D" id="3.40.50.2300">
    <property type="match status" value="1"/>
</dbReference>
<dbReference type="GO" id="GO:0009927">
    <property type="term" value="F:histidine phosphotransfer kinase activity"/>
    <property type="evidence" value="ECO:0007669"/>
    <property type="project" value="TreeGrafter"/>
</dbReference>
<feature type="transmembrane region" description="Helical" evidence="8">
    <location>
        <begin position="398"/>
        <end position="417"/>
    </location>
</feature>
<dbReference type="GO" id="GO:0000155">
    <property type="term" value="F:phosphorelay sensor kinase activity"/>
    <property type="evidence" value="ECO:0007669"/>
    <property type="project" value="InterPro"/>
</dbReference>
<feature type="region of interest" description="Disordered" evidence="7">
    <location>
        <begin position="970"/>
        <end position="1022"/>
    </location>
</feature>
<dbReference type="PANTHER" id="PTHR43047">
    <property type="entry name" value="TWO-COMPONENT HISTIDINE PROTEIN KINASE"/>
    <property type="match status" value="1"/>
</dbReference>
<dbReference type="InParanoid" id="A0A165H179"/>
<keyword evidence="8" id="KW-0812">Transmembrane</keyword>
<dbReference type="SUPFAM" id="SSF52172">
    <property type="entry name" value="CheY-like"/>
    <property type="match status" value="1"/>
</dbReference>
<feature type="compositionally biased region" description="Polar residues" evidence="7">
    <location>
        <begin position="936"/>
        <end position="958"/>
    </location>
</feature>